<dbReference type="EMBL" id="MFLJ01000008">
    <property type="protein sequence ID" value="OGG64890.1"/>
    <property type="molecule type" value="Genomic_DNA"/>
</dbReference>
<proteinExistence type="predicted"/>
<evidence type="ECO:0000313" key="1">
    <source>
        <dbReference type="EMBL" id="OGG64890.1"/>
    </source>
</evidence>
<gene>
    <name evidence="1" type="ORF">A3C94_00085</name>
</gene>
<organism evidence="1 2">
    <name type="scientific">Candidatus Kaiserbacteria bacterium RIFCSPHIGHO2_02_FULL_55_17</name>
    <dbReference type="NCBI Taxonomy" id="1798496"/>
    <lineage>
        <taxon>Bacteria</taxon>
        <taxon>Candidatus Kaiseribacteriota</taxon>
    </lineage>
</organism>
<dbReference type="Proteomes" id="UP000177232">
    <property type="component" value="Unassembled WGS sequence"/>
</dbReference>
<evidence type="ECO:0000313" key="2">
    <source>
        <dbReference type="Proteomes" id="UP000177232"/>
    </source>
</evidence>
<comment type="caution">
    <text evidence="1">The sequence shown here is derived from an EMBL/GenBank/DDBJ whole genome shotgun (WGS) entry which is preliminary data.</text>
</comment>
<reference evidence="1 2" key="1">
    <citation type="journal article" date="2016" name="Nat. Commun.">
        <title>Thousands of microbial genomes shed light on interconnected biogeochemical processes in an aquifer system.</title>
        <authorList>
            <person name="Anantharaman K."/>
            <person name="Brown C.T."/>
            <person name="Hug L.A."/>
            <person name="Sharon I."/>
            <person name="Castelle C.J."/>
            <person name="Probst A.J."/>
            <person name="Thomas B.C."/>
            <person name="Singh A."/>
            <person name="Wilkins M.J."/>
            <person name="Karaoz U."/>
            <person name="Brodie E.L."/>
            <person name="Williams K.H."/>
            <person name="Hubbard S.S."/>
            <person name="Banfield J.F."/>
        </authorList>
    </citation>
    <scope>NUCLEOTIDE SEQUENCE [LARGE SCALE GENOMIC DNA]</scope>
</reference>
<dbReference type="AlphaFoldDB" id="A0A1F6DUC9"/>
<accession>A0A1F6DUC9</accession>
<name>A0A1F6DUC9_9BACT</name>
<protein>
    <submittedName>
        <fullName evidence="1">Uncharacterized protein</fullName>
    </submittedName>
</protein>
<sequence length="113" mass="13114">MYILVTFANFVFTKGLGIPMGIPAVREMCISPDESERTKTVCSLFIERRHQMATKNTAVVHNMPMPADTIYAWKLAKFLRENPELAEWICEKFKTTRGRNELEALIRIELKHE</sequence>